<accession>C6SEP7</accession>
<gene>
    <name evidence="1" type="ORF">NME_1765</name>
</gene>
<reference evidence="1" key="1">
    <citation type="journal article" date="2008" name="Proc. Natl. Acad. Sci. U.S.A.">
        <title>Whole-genome comparison of disease and carriage strains provides insights into virulence evolution in Neisseria meningitidis.</title>
        <authorList>
            <person name="Schoen C."/>
            <person name="Blom J."/>
            <person name="Claus H."/>
            <person name="Schramm-Glueck A."/>
            <person name="Brandt P."/>
            <person name="Mueller T."/>
            <person name="Goesmann A."/>
            <person name="Joseph B."/>
            <person name="Konietzny S."/>
            <person name="Kurzai O."/>
            <person name="Schmitt C."/>
            <person name="Friedrich T."/>
            <person name="Linke B."/>
            <person name="Vogel U."/>
            <person name="Frosch M."/>
        </authorList>
    </citation>
    <scope>NUCLEOTIDE SEQUENCE</scope>
    <source>
        <strain evidence="1">Alpha153</strain>
    </source>
</reference>
<evidence type="ECO:0000313" key="1">
    <source>
        <dbReference type="EMBL" id="CBA08354.1"/>
    </source>
</evidence>
<name>C6SEP7_NEIME</name>
<dbReference type="EMBL" id="AM889137">
    <property type="protein sequence ID" value="CBA08354.1"/>
    <property type="molecule type" value="Genomic_DNA"/>
</dbReference>
<organism evidence="1">
    <name type="scientific">Neisseria meningitidis alpha153</name>
    <dbReference type="NCBI Taxonomy" id="663926"/>
    <lineage>
        <taxon>Bacteria</taxon>
        <taxon>Pseudomonadati</taxon>
        <taxon>Pseudomonadota</taxon>
        <taxon>Betaproteobacteria</taxon>
        <taxon>Neisseriales</taxon>
        <taxon>Neisseriaceae</taxon>
        <taxon>Neisseria</taxon>
    </lineage>
</organism>
<dbReference type="AlphaFoldDB" id="C6SEP7"/>
<sequence>MVNIETGVLPDVQAAEKYPLHPIGIIPAWGVFTDSVFQTALVFKCRLKTQNAPVSLF</sequence>
<protein>
    <submittedName>
        <fullName evidence="1">Uncharacterized protein</fullName>
    </submittedName>
</protein>
<proteinExistence type="predicted"/>